<dbReference type="RefSeq" id="WP_140624279.1">
    <property type="nucleotide sequence ID" value="NZ_VFRQ01000021.1"/>
</dbReference>
<dbReference type="Gene3D" id="1.20.200.10">
    <property type="entry name" value="Fumarase/aspartase (Central domain)"/>
    <property type="match status" value="1"/>
</dbReference>
<organism evidence="16 17">
    <name type="scientific">Pontibacter mangrovi</name>
    <dbReference type="NCBI Taxonomy" id="2589816"/>
    <lineage>
        <taxon>Bacteria</taxon>
        <taxon>Pseudomonadati</taxon>
        <taxon>Bacteroidota</taxon>
        <taxon>Cytophagia</taxon>
        <taxon>Cytophagales</taxon>
        <taxon>Hymenobacteraceae</taxon>
        <taxon>Pontibacter</taxon>
    </lineage>
</organism>
<evidence type="ECO:0000256" key="7">
    <source>
        <dbReference type="ARBA" id="ARBA00023239"/>
    </source>
</evidence>
<evidence type="ECO:0000256" key="13">
    <source>
        <dbReference type="RuleBase" id="RU361172"/>
    </source>
</evidence>
<comment type="caution">
    <text evidence="16">The sequence shown here is derived from an EMBL/GenBank/DDBJ whole genome shotgun (WGS) entry which is preliminary data.</text>
</comment>
<dbReference type="Pfam" id="PF00206">
    <property type="entry name" value="Lyase_1"/>
    <property type="match status" value="1"/>
</dbReference>
<dbReference type="Gene3D" id="1.10.40.30">
    <property type="entry name" value="Fumarase/aspartase (C-terminal domain)"/>
    <property type="match status" value="1"/>
</dbReference>
<dbReference type="Gene3D" id="1.10.275.10">
    <property type="entry name" value="Fumarase/aspartase (N-terminal domain)"/>
    <property type="match status" value="1"/>
</dbReference>
<dbReference type="PANTHER" id="PTHR43411">
    <property type="entry name" value="ADENYLOSUCCINATE LYASE"/>
    <property type="match status" value="1"/>
</dbReference>
<evidence type="ECO:0000256" key="6">
    <source>
        <dbReference type="ARBA" id="ARBA00022755"/>
    </source>
</evidence>
<evidence type="ECO:0000256" key="9">
    <source>
        <dbReference type="ARBA" id="ARBA00025012"/>
    </source>
</evidence>
<dbReference type="GO" id="GO:0070626">
    <property type="term" value="F:(S)-2-(5-amino-1-(5-phospho-D-ribosyl)imidazole-4-carboxamido) succinate lyase (fumarate-forming) activity"/>
    <property type="evidence" value="ECO:0007669"/>
    <property type="project" value="RHEA"/>
</dbReference>
<dbReference type="InterPro" id="IPR047136">
    <property type="entry name" value="PurB_bact"/>
</dbReference>
<dbReference type="OrthoDB" id="9768878at2"/>
<comment type="catalytic activity">
    <reaction evidence="11">
        <text>N(6)-(1,2-dicarboxyethyl)-AMP = fumarate + AMP</text>
        <dbReference type="Rhea" id="RHEA:16853"/>
        <dbReference type="ChEBI" id="CHEBI:29806"/>
        <dbReference type="ChEBI" id="CHEBI:57567"/>
        <dbReference type="ChEBI" id="CHEBI:456215"/>
        <dbReference type="EC" id="4.3.2.2"/>
    </reaction>
    <physiologicalReaction direction="left-to-right" evidence="11">
        <dbReference type="Rhea" id="RHEA:16854"/>
    </physiologicalReaction>
</comment>
<dbReference type="InterPro" id="IPR020557">
    <property type="entry name" value="Fumarate_lyase_CS"/>
</dbReference>
<dbReference type="InterPro" id="IPR000362">
    <property type="entry name" value="Fumarate_lyase_fam"/>
</dbReference>
<reference evidence="16 17" key="1">
    <citation type="submission" date="2019-06" db="EMBL/GenBank/DDBJ databases">
        <title>A novel bacterium of genus Pontibacter, isolated from marine sediment.</title>
        <authorList>
            <person name="Huang H."/>
            <person name="Mo K."/>
            <person name="Hu Y."/>
        </authorList>
    </citation>
    <scope>NUCLEOTIDE SEQUENCE [LARGE SCALE GENOMIC DNA]</scope>
    <source>
        <strain evidence="16 17">HB172049</strain>
    </source>
</reference>
<dbReference type="GO" id="GO:0004018">
    <property type="term" value="F:N6-(1,2-dicarboxyethyl)AMP AMP-lyase (fumarate-forming) activity"/>
    <property type="evidence" value="ECO:0007669"/>
    <property type="project" value="UniProtKB-UniRule"/>
</dbReference>
<evidence type="ECO:0000256" key="12">
    <source>
        <dbReference type="NCBIfam" id="TIGR00928"/>
    </source>
</evidence>
<keyword evidence="17" id="KW-1185">Reference proteome</keyword>
<dbReference type="AlphaFoldDB" id="A0A501W1Q8"/>
<dbReference type="GO" id="GO:0044208">
    <property type="term" value="P:'de novo' AMP biosynthetic process"/>
    <property type="evidence" value="ECO:0007669"/>
    <property type="project" value="UniProtKB-UniPathway"/>
</dbReference>
<sequence length="451" mass="51158">MNLTTLTAISPVDGRYRRHTADLAPYFSEFGLIRYRVLVEVEYFIALCELPLPQLQEVSHSTFPELRAIYKNFTEQDAQAIKETEKTTNHDVKAVEYFLKEKFDQLGLSEHKEFIHFGLTSQDVNNTAIPLSLREAHERVLLPAYQAILQNLQGLAHEWRNVPMLAHTHGQPASPTRLGKEIMVFAERLQRQLDLLAQVPFSAKFGGATGNFNAHHVAYPSINWPEFGNRFVQEQLGLTRSQYTTQIEHYDNLAAYFDGLKRLNTILLDFSRDVWQYVSMGYFKQKIKAGEVGSSAMPHKVNPIDFENAEGNLGIANALLEHLSAKLPISRLQRDLTDSTVLRNVGVPLAHALISLKSLEKGIGKLELNEAALHAHLEDNWAVVAEGIQTVLRREGYPQPYEALKELTRKNEKMTEERIHTFIDTLQVSDAVKAELKQISPFNYTGVDQLT</sequence>
<dbReference type="PANTHER" id="PTHR43411:SF1">
    <property type="entry name" value="ADENYLOSUCCINATE LYASE"/>
    <property type="match status" value="1"/>
</dbReference>
<evidence type="ECO:0000256" key="5">
    <source>
        <dbReference type="ARBA" id="ARBA00017058"/>
    </source>
</evidence>
<evidence type="ECO:0000256" key="2">
    <source>
        <dbReference type="ARBA" id="ARBA00004734"/>
    </source>
</evidence>
<evidence type="ECO:0000256" key="1">
    <source>
        <dbReference type="ARBA" id="ARBA00004706"/>
    </source>
</evidence>
<dbReference type="InterPro" id="IPR024083">
    <property type="entry name" value="Fumarase/histidase_N"/>
</dbReference>
<dbReference type="CDD" id="cd01598">
    <property type="entry name" value="PurB"/>
    <property type="match status" value="1"/>
</dbReference>
<gene>
    <name evidence="16" type="primary">purB</name>
    <name evidence="16" type="ORF">FJM65_20905</name>
</gene>
<dbReference type="UniPathway" id="UPA00074">
    <property type="reaction ID" value="UER00132"/>
</dbReference>
<comment type="similarity">
    <text evidence="3 13">Belongs to the lyase 1 family. Adenylosuccinate lyase subfamily.</text>
</comment>
<evidence type="ECO:0000256" key="10">
    <source>
        <dbReference type="ARBA" id="ARBA00030717"/>
    </source>
</evidence>
<evidence type="ECO:0000313" key="16">
    <source>
        <dbReference type="EMBL" id="TPE39576.1"/>
    </source>
</evidence>
<proteinExistence type="inferred from homology"/>
<dbReference type="InterPro" id="IPR013539">
    <property type="entry name" value="PurB_C"/>
</dbReference>
<dbReference type="GO" id="GO:0006189">
    <property type="term" value="P:'de novo' IMP biosynthetic process"/>
    <property type="evidence" value="ECO:0007669"/>
    <property type="project" value="UniProtKB-UniPathway"/>
</dbReference>
<keyword evidence="7 13" id="KW-0456">Lyase</keyword>
<evidence type="ECO:0000256" key="3">
    <source>
        <dbReference type="ARBA" id="ARBA00008273"/>
    </source>
</evidence>
<evidence type="ECO:0000259" key="15">
    <source>
        <dbReference type="Pfam" id="PF08328"/>
    </source>
</evidence>
<dbReference type="PRINTS" id="PR00149">
    <property type="entry name" value="FUMRATELYASE"/>
</dbReference>
<feature type="domain" description="Fumarate lyase N-terminal" evidence="14">
    <location>
        <begin position="54"/>
        <end position="311"/>
    </location>
</feature>
<dbReference type="EMBL" id="VFRQ01000021">
    <property type="protein sequence ID" value="TPE39576.1"/>
    <property type="molecule type" value="Genomic_DNA"/>
</dbReference>
<comment type="catalytic activity">
    <reaction evidence="8">
        <text>(2S)-2-[5-amino-1-(5-phospho-beta-D-ribosyl)imidazole-4-carboxamido]succinate = 5-amino-1-(5-phospho-beta-D-ribosyl)imidazole-4-carboxamide + fumarate</text>
        <dbReference type="Rhea" id="RHEA:23920"/>
        <dbReference type="ChEBI" id="CHEBI:29806"/>
        <dbReference type="ChEBI" id="CHEBI:58443"/>
        <dbReference type="ChEBI" id="CHEBI:58475"/>
        <dbReference type="EC" id="4.3.2.2"/>
    </reaction>
    <physiologicalReaction direction="left-to-right" evidence="8">
        <dbReference type="Rhea" id="RHEA:23921"/>
    </physiologicalReaction>
</comment>
<comment type="pathway">
    <text evidence="2 13">Purine metabolism; AMP biosynthesis via de novo pathway; AMP from IMP: step 2/2.</text>
</comment>
<dbReference type="SUPFAM" id="SSF48557">
    <property type="entry name" value="L-aspartase-like"/>
    <property type="match status" value="1"/>
</dbReference>
<name>A0A501W1Q8_9BACT</name>
<accession>A0A501W1Q8</accession>
<dbReference type="FunFam" id="1.20.200.10:FF:000004">
    <property type="entry name" value="Adenylosuccinate lyase"/>
    <property type="match status" value="1"/>
</dbReference>
<dbReference type="UniPathway" id="UPA00075">
    <property type="reaction ID" value="UER00336"/>
</dbReference>
<comment type="pathway">
    <text evidence="1 13">Purine metabolism; IMP biosynthesis via de novo pathway; 5-amino-1-(5-phospho-D-ribosyl)imidazole-4-carboxamide from 5-amino-1-(5-phospho-D-ribosyl)imidazole-4-carboxylate: step 2/2.</text>
</comment>
<evidence type="ECO:0000256" key="11">
    <source>
        <dbReference type="ARBA" id="ARBA00049115"/>
    </source>
</evidence>
<dbReference type="Pfam" id="PF08328">
    <property type="entry name" value="ASL_C"/>
    <property type="match status" value="1"/>
</dbReference>
<evidence type="ECO:0000259" key="14">
    <source>
        <dbReference type="Pfam" id="PF00206"/>
    </source>
</evidence>
<comment type="function">
    <text evidence="9">Catalyzes two reactions in de novo purine nucleotide biosynthesis. Catalyzes the breakdown of 5-aminoimidazole- (N-succinylocarboxamide) ribotide (SAICAR or 2-[5-amino-1-(5-phospho-beta-D-ribosyl)imidazole-4-carboxamido]succinate) to 5-aminoimidazole-4-carboxamide ribotide (AICAR or 5-amino-1-(5-phospho-beta-D-ribosyl)imidazole-4-carboxamide) and fumarate, and of adenylosuccinate (ADS or N(6)-(1,2-dicarboxyethyl)-AMP) to adenosine monophosphate (AMP) and fumarate.</text>
</comment>
<dbReference type="EC" id="4.3.2.2" evidence="4 12"/>
<dbReference type="InterPro" id="IPR022761">
    <property type="entry name" value="Fumarate_lyase_N"/>
</dbReference>
<feature type="domain" description="Adenylosuccinate lyase PurB C-terminal" evidence="15">
    <location>
        <begin position="330"/>
        <end position="445"/>
    </location>
</feature>
<dbReference type="InterPro" id="IPR004769">
    <property type="entry name" value="Pur_lyase"/>
</dbReference>
<dbReference type="InterPro" id="IPR008948">
    <property type="entry name" value="L-Aspartase-like"/>
</dbReference>
<evidence type="ECO:0000256" key="4">
    <source>
        <dbReference type="ARBA" id="ARBA00012339"/>
    </source>
</evidence>
<dbReference type="NCBIfam" id="NF006764">
    <property type="entry name" value="PRK09285.1"/>
    <property type="match status" value="1"/>
</dbReference>
<evidence type="ECO:0000313" key="17">
    <source>
        <dbReference type="Proteomes" id="UP000316727"/>
    </source>
</evidence>
<dbReference type="NCBIfam" id="TIGR00928">
    <property type="entry name" value="purB"/>
    <property type="match status" value="1"/>
</dbReference>
<dbReference type="Proteomes" id="UP000316727">
    <property type="component" value="Unassembled WGS sequence"/>
</dbReference>
<evidence type="ECO:0000256" key="8">
    <source>
        <dbReference type="ARBA" id="ARBA00024477"/>
    </source>
</evidence>
<protein>
    <recommendedName>
        <fullName evidence="5 12">Adenylosuccinate lyase</fullName>
        <shortName evidence="13">ASL</shortName>
        <ecNumber evidence="4 12">4.3.2.2</ecNumber>
    </recommendedName>
    <alternativeName>
        <fullName evidence="10 13">Adenylosuccinase</fullName>
    </alternativeName>
</protein>
<keyword evidence="6 13" id="KW-0658">Purine biosynthesis</keyword>
<dbReference type="PROSITE" id="PS00163">
    <property type="entry name" value="FUMARATE_LYASES"/>
    <property type="match status" value="1"/>
</dbReference>